<dbReference type="PROSITE" id="PS00018">
    <property type="entry name" value="EF_HAND_1"/>
    <property type="match status" value="1"/>
</dbReference>
<sequence>MSISALNPVFSSALYGTHKSKSAETSSDPTAIKTDGSAGSASDTALTGTTTAGLSAETQGAITYGLNDLPCISMTEIRQRAMAAYDSDNNGTIDDQEWQAYTDIGRKAGLGDAKPLDFRVYDPSAQSTQVFTGGLTVLPYEPASTDAKA</sequence>
<evidence type="ECO:0000313" key="2">
    <source>
        <dbReference type="EMBL" id="GAA0582998.1"/>
    </source>
</evidence>
<dbReference type="RefSeq" id="WP_166937187.1">
    <property type="nucleotide sequence ID" value="NZ_BAAADD010000010.1"/>
</dbReference>
<keyword evidence="3" id="KW-1185">Reference proteome</keyword>
<name>A0ABP3QAJ5_9PROT</name>
<accession>A0ABP3QAJ5</accession>
<dbReference type="EMBL" id="BAAADD010000010">
    <property type="protein sequence ID" value="GAA0582998.1"/>
    <property type="molecule type" value="Genomic_DNA"/>
</dbReference>
<feature type="compositionally biased region" description="Low complexity" evidence="1">
    <location>
        <begin position="34"/>
        <end position="47"/>
    </location>
</feature>
<proteinExistence type="predicted"/>
<evidence type="ECO:0000256" key="1">
    <source>
        <dbReference type="SAM" id="MobiDB-lite"/>
    </source>
</evidence>
<comment type="caution">
    <text evidence="2">The sequence shown here is derived from an EMBL/GenBank/DDBJ whole genome shotgun (WGS) entry which is preliminary data.</text>
</comment>
<gene>
    <name evidence="2" type="ORF">GCM10008942_34890</name>
</gene>
<protein>
    <recommendedName>
        <fullName evidence="4">EF-hand domain-containing protein</fullName>
    </recommendedName>
</protein>
<feature type="region of interest" description="Disordered" evidence="1">
    <location>
        <begin position="17"/>
        <end position="47"/>
    </location>
</feature>
<dbReference type="Proteomes" id="UP001499951">
    <property type="component" value="Unassembled WGS sequence"/>
</dbReference>
<evidence type="ECO:0008006" key="4">
    <source>
        <dbReference type="Google" id="ProtNLM"/>
    </source>
</evidence>
<organism evidence="2 3">
    <name type="scientific">Rhizomicrobium electricum</name>
    <dbReference type="NCBI Taxonomy" id="480070"/>
    <lineage>
        <taxon>Bacteria</taxon>
        <taxon>Pseudomonadati</taxon>
        <taxon>Pseudomonadota</taxon>
        <taxon>Alphaproteobacteria</taxon>
        <taxon>Micropepsales</taxon>
        <taxon>Micropepsaceae</taxon>
        <taxon>Rhizomicrobium</taxon>
    </lineage>
</organism>
<reference evidence="3" key="1">
    <citation type="journal article" date="2019" name="Int. J. Syst. Evol. Microbiol.">
        <title>The Global Catalogue of Microorganisms (GCM) 10K type strain sequencing project: providing services to taxonomists for standard genome sequencing and annotation.</title>
        <authorList>
            <consortium name="The Broad Institute Genomics Platform"/>
            <consortium name="The Broad Institute Genome Sequencing Center for Infectious Disease"/>
            <person name="Wu L."/>
            <person name="Ma J."/>
        </authorList>
    </citation>
    <scope>NUCLEOTIDE SEQUENCE [LARGE SCALE GENOMIC DNA]</scope>
    <source>
        <strain evidence="3">JCM 15089</strain>
    </source>
</reference>
<dbReference type="InterPro" id="IPR018247">
    <property type="entry name" value="EF_Hand_1_Ca_BS"/>
</dbReference>
<evidence type="ECO:0000313" key="3">
    <source>
        <dbReference type="Proteomes" id="UP001499951"/>
    </source>
</evidence>